<evidence type="ECO:0000313" key="1">
    <source>
        <dbReference type="EMBL" id="VAW96159.1"/>
    </source>
</evidence>
<protein>
    <submittedName>
        <fullName evidence="1">Uncharacterized protein</fullName>
    </submittedName>
</protein>
<dbReference type="EMBL" id="UOFU01000088">
    <property type="protein sequence ID" value="VAW96159.1"/>
    <property type="molecule type" value="Genomic_DNA"/>
</dbReference>
<dbReference type="AlphaFoldDB" id="A0A3B1ACY7"/>
<proteinExistence type="predicted"/>
<sequence>MLSDNHLFATYTVTIGIGPFFIGGNQPDLAFAVGSQLQQCLMLNHS</sequence>
<accession>A0A3B1ACY7</accession>
<reference evidence="1" key="1">
    <citation type="submission" date="2018-06" db="EMBL/GenBank/DDBJ databases">
        <authorList>
            <person name="Zhirakovskaya E."/>
        </authorList>
    </citation>
    <scope>NUCLEOTIDE SEQUENCE</scope>
</reference>
<gene>
    <name evidence="1" type="ORF">MNBD_GAMMA20-1867</name>
</gene>
<name>A0A3B1ACY7_9ZZZZ</name>
<organism evidence="1">
    <name type="scientific">hydrothermal vent metagenome</name>
    <dbReference type="NCBI Taxonomy" id="652676"/>
    <lineage>
        <taxon>unclassified sequences</taxon>
        <taxon>metagenomes</taxon>
        <taxon>ecological metagenomes</taxon>
    </lineage>
</organism>